<dbReference type="HAMAP" id="MF_01031">
    <property type="entry name" value="LeuD_type1"/>
    <property type="match status" value="1"/>
</dbReference>
<feature type="domain" description="Aconitase A/isopropylmalate dehydratase small subunit swivel" evidence="11">
    <location>
        <begin position="8"/>
        <end position="123"/>
    </location>
</feature>
<dbReference type="PANTHER" id="PTHR43345:SF5">
    <property type="entry name" value="3-ISOPROPYLMALATE DEHYDRATASE SMALL SUBUNIT"/>
    <property type="match status" value="1"/>
</dbReference>
<gene>
    <name evidence="12" type="primary">leuD1</name>
    <name evidence="10" type="synonym">leuD</name>
    <name evidence="12" type="ORF">SRIMR7_09630</name>
</gene>
<evidence type="ECO:0000256" key="10">
    <source>
        <dbReference type="HAMAP-Rule" id="MF_01031"/>
    </source>
</evidence>
<comment type="subunit">
    <text evidence="5 10">Heterodimer of LeuC and LeuD.</text>
</comment>
<dbReference type="GO" id="GO:0003861">
    <property type="term" value="F:3-isopropylmalate dehydratase activity"/>
    <property type="evidence" value="ECO:0007669"/>
    <property type="project" value="UniProtKB-EC"/>
</dbReference>
<keyword evidence="6 10" id="KW-0432">Leucine biosynthesis</keyword>
<comment type="catalytic activity">
    <reaction evidence="1 10">
        <text>(2R,3S)-3-isopropylmalate = (2S)-2-isopropylmalate</text>
        <dbReference type="Rhea" id="RHEA:32287"/>
        <dbReference type="ChEBI" id="CHEBI:1178"/>
        <dbReference type="ChEBI" id="CHEBI:35121"/>
        <dbReference type="EC" id="4.2.1.33"/>
    </reaction>
</comment>
<keyword evidence="8 10" id="KW-0456">Lyase</keyword>
<proteinExistence type="inferred from homology"/>
<evidence type="ECO:0000256" key="7">
    <source>
        <dbReference type="ARBA" id="ARBA00022605"/>
    </source>
</evidence>
<evidence type="ECO:0000256" key="8">
    <source>
        <dbReference type="ARBA" id="ARBA00023239"/>
    </source>
</evidence>
<dbReference type="NCBIfam" id="TIGR00171">
    <property type="entry name" value="leuD"/>
    <property type="match status" value="1"/>
</dbReference>
<evidence type="ECO:0000256" key="9">
    <source>
        <dbReference type="ARBA" id="ARBA00023304"/>
    </source>
</evidence>
<reference evidence="12 13" key="1">
    <citation type="submission" date="2022-03" db="EMBL/GenBank/DDBJ databases">
        <title>Complete genome of Streptomyces rimosus ssp. rimosus R7 (=ATCC 10970).</title>
        <authorList>
            <person name="Beganovic S."/>
            <person name="Ruckert C."/>
            <person name="Busche T."/>
            <person name="Kalinowski J."/>
            <person name="Wittmann C."/>
        </authorList>
    </citation>
    <scope>NUCLEOTIDE SEQUENCE [LARGE SCALE GENOMIC DNA]</scope>
    <source>
        <strain evidence="12 13">R7</strain>
    </source>
</reference>
<accession>A0ABY3YY41</accession>
<dbReference type="Gene3D" id="3.20.19.10">
    <property type="entry name" value="Aconitase, domain 4"/>
    <property type="match status" value="1"/>
</dbReference>
<evidence type="ECO:0000256" key="1">
    <source>
        <dbReference type="ARBA" id="ARBA00000491"/>
    </source>
</evidence>
<keyword evidence="13" id="KW-1185">Reference proteome</keyword>
<dbReference type="EC" id="4.2.1.33" evidence="10"/>
<dbReference type="Pfam" id="PF00694">
    <property type="entry name" value="Aconitase_C"/>
    <property type="match status" value="1"/>
</dbReference>
<name>A0ABY3YY41_STRRM</name>
<keyword evidence="7 10" id="KW-0028">Amino-acid biosynthesis</keyword>
<dbReference type="InterPro" id="IPR033940">
    <property type="entry name" value="IPMI_Swivel"/>
</dbReference>
<dbReference type="CDD" id="cd01577">
    <property type="entry name" value="IPMI_Swivel"/>
    <property type="match status" value="1"/>
</dbReference>
<comment type="pathway">
    <text evidence="3 10">Amino-acid biosynthesis; L-leucine biosynthesis; L-leucine from 3-methyl-2-oxobutanoate: step 2/4.</text>
</comment>
<evidence type="ECO:0000256" key="5">
    <source>
        <dbReference type="ARBA" id="ARBA00011271"/>
    </source>
</evidence>
<evidence type="ECO:0000313" key="13">
    <source>
        <dbReference type="Proteomes" id="UP000829494"/>
    </source>
</evidence>
<protein>
    <recommendedName>
        <fullName evidence="10">3-isopropylmalate dehydratase small subunit</fullName>
        <ecNumber evidence="10">4.2.1.33</ecNumber>
    </recommendedName>
    <alternativeName>
        <fullName evidence="10">Alpha-IPM isomerase</fullName>
        <shortName evidence="10">IPMI</shortName>
    </alternativeName>
    <alternativeName>
        <fullName evidence="10">Isopropylmalate isomerase</fullName>
    </alternativeName>
</protein>
<comment type="similarity">
    <text evidence="4 10">Belongs to the LeuD family. LeuD type 1 subfamily.</text>
</comment>
<sequence length="214" mass="23728">MRGTEPVEPFTEHTGTAVAVRRDDIDTDQILPAEFCKRVVKSGYADALFKRWRERGDCVIDRPEHRGATILLAGKDFGIGSSREHAVWALRDGGFLAVVATGFGDIFRRNALNNGLIPVDLPAPVVEELMDRVEDDPGFRITVDLRACRLRWADGRADFVVDDRARRMLLEGKDAIEQTLLRQDAIAAYEARRAPWMPAVPRGAFDAASATVAP</sequence>
<dbReference type="PANTHER" id="PTHR43345">
    <property type="entry name" value="3-ISOPROPYLMALATE DEHYDRATASE SMALL SUBUNIT 2-RELATED-RELATED"/>
    <property type="match status" value="1"/>
</dbReference>
<organism evidence="12 13">
    <name type="scientific">Streptomyces rimosus subsp. rimosus</name>
    <dbReference type="NCBI Taxonomy" id="132474"/>
    <lineage>
        <taxon>Bacteria</taxon>
        <taxon>Bacillati</taxon>
        <taxon>Actinomycetota</taxon>
        <taxon>Actinomycetes</taxon>
        <taxon>Kitasatosporales</taxon>
        <taxon>Streptomycetaceae</taxon>
        <taxon>Streptomyces</taxon>
    </lineage>
</organism>
<evidence type="ECO:0000259" key="11">
    <source>
        <dbReference type="Pfam" id="PF00694"/>
    </source>
</evidence>
<evidence type="ECO:0000256" key="2">
    <source>
        <dbReference type="ARBA" id="ARBA00002695"/>
    </source>
</evidence>
<keyword evidence="9 10" id="KW-0100">Branched-chain amino acid biosynthesis</keyword>
<dbReference type="InterPro" id="IPR015928">
    <property type="entry name" value="Aconitase/3IPM_dehydase_swvl"/>
</dbReference>
<dbReference type="Proteomes" id="UP000829494">
    <property type="component" value="Chromosome"/>
</dbReference>
<dbReference type="InterPro" id="IPR004431">
    <property type="entry name" value="3-IsopropMal_deHydase_ssu"/>
</dbReference>
<evidence type="ECO:0000313" key="12">
    <source>
        <dbReference type="EMBL" id="UNZ02408.1"/>
    </source>
</evidence>
<dbReference type="InterPro" id="IPR000573">
    <property type="entry name" value="AconitaseA/IPMdHydase_ssu_swvl"/>
</dbReference>
<dbReference type="NCBIfam" id="NF002458">
    <property type="entry name" value="PRK01641.1"/>
    <property type="match status" value="1"/>
</dbReference>
<dbReference type="InterPro" id="IPR050075">
    <property type="entry name" value="LeuD"/>
</dbReference>
<dbReference type="SUPFAM" id="SSF52016">
    <property type="entry name" value="LeuD/IlvD-like"/>
    <property type="match status" value="1"/>
</dbReference>
<dbReference type="EMBL" id="CP094298">
    <property type="protein sequence ID" value="UNZ02408.1"/>
    <property type="molecule type" value="Genomic_DNA"/>
</dbReference>
<comment type="function">
    <text evidence="2 10">Catalyzes the isomerization between 2-isopropylmalate and 3-isopropylmalate, via the formation of 2-isopropylmaleate.</text>
</comment>
<evidence type="ECO:0000256" key="6">
    <source>
        <dbReference type="ARBA" id="ARBA00022430"/>
    </source>
</evidence>
<evidence type="ECO:0000256" key="4">
    <source>
        <dbReference type="ARBA" id="ARBA00009845"/>
    </source>
</evidence>
<evidence type="ECO:0000256" key="3">
    <source>
        <dbReference type="ARBA" id="ARBA00004729"/>
    </source>
</evidence>